<feature type="compositionally biased region" description="Polar residues" evidence="1">
    <location>
        <begin position="373"/>
        <end position="389"/>
    </location>
</feature>
<feature type="compositionally biased region" description="Polar residues" evidence="1">
    <location>
        <begin position="882"/>
        <end position="892"/>
    </location>
</feature>
<comment type="caution">
    <text evidence="2">The sequence shown here is derived from an EMBL/GenBank/DDBJ whole genome shotgun (WGS) entry which is preliminary data.</text>
</comment>
<accession>A0A5N5DS46</accession>
<feature type="region of interest" description="Disordered" evidence="1">
    <location>
        <begin position="215"/>
        <end position="504"/>
    </location>
</feature>
<feature type="region of interest" description="Disordered" evidence="1">
    <location>
        <begin position="964"/>
        <end position="1013"/>
    </location>
</feature>
<feature type="compositionally biased region" description="Polar residues" evidence="1">
    <location>
        <begin position="286"/>
        <end position="305"/>
    </location>
</feature>
<feature type="region of interest" description="Disordered" evidence="1">
    <location>
        <begin position="812"/>
        <end position="943"/>
    </location>
</feature>
<feature type="compositionally biased region" description="Polar residues" evidence="1">
    <location>
        <begin position="219"/>
        <end position="233"/>
    </location>
</feature>
<evidence type="ECO:0000313" key="2">
    <source>
        <dbReference type="EMBL" id="KAB2580806.1"/>
    </source>
</evidence>
<feature type="compositionally biased region" description="Polar residues" evidence="1">
    <location>
        <begin position="574"/>
        <end position="594"/>
    </location>
</feature>
<feature type="region of interest" description="Disordered" evidence="1">
    <location>
        <begin position="139"/>
        <end position="189"/>
    </location>
</feature>
<feature type="compositionally biased region" description="Polar residues" evidence="1">
    <location>
        <begin position="1137"/>
        <end position="1149"/>
    </location>
</feature>
<feature type="compositionally biased region" description="Low complexity" evidence="1">
    <location>
        <begin position="160"/>
        <end position="173"/>
    </location>
</feature>
<proteinExistence type="predicted"/>
<evidence type="ECO:0000313" key="3">
    <source>
        <dbReference type="Proteomes" id="UP000325902"/>
    </source>
</evidence>
<feature type="compositionally biased region" description="Low complexity" evidence="1">
    <location>
        <begin position="464"/>
        <end position="476"/>
    </location>
</feature>
<keyword evidence="3" id="KW-1185">Reference proteome</keyword>
<feature type="compositionally biased region" description="Polar residues" evidence="1">
    <location>
        <begin position="824"/>
        <end position="837"/>
    </location>
</feature>
<feature type="compositionally biased region" description="Polar residues" evidence="1">
    <location>
        <begin position="337"/>
        <end position="348"/>
    </location>
</feature>
<reference evidence="2 3" key="1">
    <citation type="journal article" date="2019" name="Sci. Rep.">
        <title>A multi-omics analysis of the grapevine pathogen Lasiodiplodia theobromae reveals that temperature affects the expression of virulence- and pathogenicity-related genes.</title>
        <authorList>
            <person name="Felix C."/>
            <person name="Meneses R."/>
            <person name="Goncalves M.F.M."/>
            <person name="Tilleman L."/>
            <person name="Duarte A.S."/>
            <person name="Jorrin-Novo J.V."/>
            <person name="Van de Peer Y."/>
            <person name="Deforce D."/>
            <person name="Van Nieuwerburgh F."/>
            <person name="Esteves A.C."/>
            <person name="Alves A."/>
        </authorList>
    </citation>
    <scope>NUCLEOTIDE SEQUENCE [LARGE SCALE GENOMIC DNA]</scope>
    <source>
        <strain evidence="2 3">LA-SOL3</strain>
    </source>
</reference>
<dbReference type="AlphaFoldDB" id="A0A5N5DS46"/>
<feature type="compositionally biased region" description="Polar residues" evidence="1">
    <location>
        <begin position="901"/>
        <end position="934"/>
    </location>
</feature>
<dbReference type="OrthoDB" id="3935922at2759"/>
<organism evidence="2 3">
    <name type="scientific">Lasiodiplodia theobromae</name>
    <dbReference type="NCBI Taxonomy" id="45133"/>
    <lineage>
        <taxon>Eukaryota</taxon>
        <taxon>Fungi</taxon>
        <taxon>Dikarya</taxon>
        <taxon>Ascomycota</taxon>
        <taxon>Pezizomycotina</taxon>
        <taxon>Dothideomycetes</taxon>
        <taxon>Dothideomycetes incertae sedis</taxon>
        <taxon>Botryosphaeriales</taxon>
        <taxon>Botryosphaeriaceae</taxon>
        <taxon>Lasiodiplodia</taxon>
    </lineage>
</organism>
<feature type="region of interest" description="Disordered" evidence="1">
    <location>
        <begin position="1117"/>
        <end position="1149"/>
    </location>
</feature>
<name>A0A5N5DS46_9PEZI</name>
<feature type="compositionally biased region" description="Basic residues" evidence="1">
    <location>
        <begin position="660"/>
        <end position="671"/>
    </location>
</feature>
<dbReference type="Proteomes" id="UP000325902">
    <property type="component" value="Unassembled WGS sequence"/>
</dbReference>
<sequence length="1149" mass="122984">MAVQHKSLGGRGASTDQLWELLEDKTAAAGGVICISSLPLDLRTLDPSLGLPAIVPPSRHPSSISRPHSLISLFSYYTQDAPLPVDQHYFSQFTLPEAAAAIMPGPLRERDPNAYASRRSSIQFLDNFRPKSYLSHQRLPENDLVSTDESEENTAPHFMTSTTASASRSVTPPAQAPTHPKPRRTPTPHSLLTLAAFGSRQPGTEHVGEVATSVKDTNDTLTTSSERSSQVACSDTAVEKPLPSRPVAHVVSTSPYSEGRTLIDASERPLRRSPGTPDEEDWPTLSPAQSETSEILRISFQSPAPTRTPMDSAPNRTPASPGKQRPTIKMVAHKSSENILPCSNQTEKISAPPSLRSFNPGPVPSTGRPASPPNSKSNSDSHTTTSSLPQPKPRLVDIPSPKSRQGRRPPITNSGAIPRPRGVARPSGAVQASNTRQKLHQPHSDHPRGYPRMEIPKSTSPELRSGTSSTGPSRSPVGHQENAQRKKSAIPVPSRTTSPQLIPAGPAVFTLKAKVSTPSSLGGKSLSTIESADTGRIEQDIETSTVMRPGPQRRPTLSKTFREFKHLSADTDADPTTISAQTDTTVSRPSSRTESLLWVETEDSEGIRTKRLSSGGSGGLMSDCGPTLTISPDADELIMGRKSTPSPPVHPVSVASARSSGHKSRDLHRRAVTNEHRKASGQGDVSGGMRAKLKNAAPVKTPRRQDSADSIQAEDFTVRPAIQQEHCSSDSLPRLYTRHNCASQGAESIPDDKERLAAVSQTLAMLEGGHRNGAENPQFKQDAALARAYMNKAQKSPSSACSSDVFASSQAHRSSGGLVRSDSGHSTASSKRTTNLSRGAMNMKRSSSVVSIASSRPPVPAKDYRSASKVPPKNPSIEKRSSVGQVGTTSLRSPYGLANGYSATPSNIPQPSNGCGSSARLSSRQAMTDTSRSVSGEKRSMSKAKLTMSGFRGFFHKRNDNKFLNKAGDKKKRSNTKVTSTGSPMPELGKRSGHRVTKTSSCRRSPGRAGTLTKACHKHPAEFVAASPPPETTQNSDITQTTALAMHITTMAREQEDDSKKHQLLSVATAMLGAIDSAKHAKIAAEQAAQAAREASMHQEMTRQSLIAINKILTNSPGIMGTLSRSRTSLRQRSSRPSTVMTSSHGDAR</sequence>
<dbReference type="EMBL" id="VCHE01000002">
    <property type="protein sequence ID" value="KAB2580806.1"/>
    <property type="molecule type" value="Genomic_DNA"/>
</dbReference>
<protein>
    <submittedName>
        <fullName evidence="2">Flocculation protein FLO11</fullName>
    </submittedName>
</protein>
<feature type="region of interest" description="Disordered" evidence="1">
    <location>
        <begin position="572"/>
        <end position="594"/>
    </location>
</feature>
<feature type="compositionally biased region" description="Low complexity" evidence="1">
    <location>
        <begin position="845"/>
        <end position="856"/>
    </location>
</feature>
<evidence type="ECO:0000256" key="1">
    <source>
        <dbReference type="SAM" id="MobiDB-lite"/>
    </source>
</evidence>
<feature type="region of interest" description="Disordered" evidence="1">
    <location>
        <begin position="638"/>
        <end position="689"/>
    </location>
</feature>
<gene>
    <name evidence="2" type="primary">FLO11_1</name>
    <name evidence="2" type="ORF">DBV05_g625</name>
</gene>